<evidence type="ECO:0000313" key="10">
    <source>
        <dbReference type="EMBL" id="OMH23071.1"/>
    </source>
</evidence>
<name>A0A1R1L6A1_9MICC</name>
<evidence type="ECO:0000256" key="7">
    <source>
        <dbReference type="SAM" id="MobiDB-lite"/>
    </source>
</evidence>
<keyword evidence="2 6" id="KW-0662">Pyridine nucleotide biosynthesis</keyword>
<comment type="pathway">
    <text evidence="6">Cofactor biosynthesis; NAD(+) biosynthesis; iminoaspartate from L-aspartate (dehydrogenase route): step 1/1.</text>
</comment>
<evidence type="ECO:0000313" key="11">
    <source>
        <dbReference type="Proteomes" id="UP000187085"/>
    </source>
</evidence>
<comment type="function">
    <text evidence="6">Specifically catalyzes the NAD or NADP-dependent dehydrogenation of L-aspartate to iminoaspartate.</text>
</comment>
<keyword evidence="3 6" id="KW-0521">NADP</keyword>
<organism evidence="10 11">
    <name type="scientific">Tersicoccus phoenicis</name>
    <dbReference type="NCBI Taxonomy" id="554083"/>
    <lineage>
        <taxon>Bacteria</taxon>
        <taxon>Bacillati</taxon>
        <taxon>Actinomycetota</taxon>
        <taxon>Actinomycetes</taxon>
        <taxon>Micrococcales</taxon>
        <taxon>Micrococcaceae</taxon>
        <taxon>Tersicoccus</taxon>
    </lineage>
</organism>
<evidence type="ECO:0000256" key="5">
    <source>
        <dbReference type="ARBA" id="ARBA00023027"/>
    </source>
</evidence>
<dbReference type="Pfam" id="PF01958">
    <property type="entry name" value="Asp_DH_C"/>
    <property type="match status" value="1"/>
</dbReference>
<evidence type="ECO:0000256" key="2">
    <source>
        <dbReference type="ARBA" id="ARBA00022642"/>
    </source>
</evidence>
<dbReference type="HAMAP" id="MF_01265">
    <property type="entry name" value="NadX"/>
    <property type="match status" value="1"/>
</dbReference>
<reference evidence="10 11" key="1">
    <citation type="submission" date="2016-12" db="EMBL/GenBank/DDBJ databases">
        <title>Draft genome of Tersicoccus phoenicis 1P05MA.</title>
        <authorList>
            <person name="Nakajima Y."/>
            <person name="Yoshizawa S."/>
            <person name="Nakamura K."/>
            <person name="Ogura Y."/>
            <person name="Hayashi T."/>
            <person name="Kogure K."/>
        </authorList>
    </citation>
    <scope>NUCLEOTIDE SEQUENCE [LARGE SCALE GENOMIC DNA]</scope>
    <source>
        <strain evidence="10 11">1p05MA</strain>
    </source>
</reference>
<comment type="catalytic activity">
    <reaction evidence="6">
        <text>L-aspartate + NADP(+) + H2O = oxaloacetate + NH4(+) + NADPH + H(+)</text>
        <dbReference type="Rhea" id="RHEA:11784"/>
        <dbReference type="ChEBI" id="CHEBI:15377"/>
        <dbReference type="ChEBI" id="CHEBI:15378"/>
        <dbReference type="ChEBI" id="CHEBI:16452"/>
        <dbReference type="ChEBI" id="CHEBI:28938"/>
        <dbReference type="ChEBI" id="CHEBI:29991"/>
        <dbReference type="ChEBI" id="CHEBI:57783"/>
        <dbReference type="ChEBI" id="CHEBI:58349"/>
        <dbReference type="EC" id="1.4.1.21"/>
    </reaction>
</comment>
<proteinExistence type="inferred from homology"/>
<feature type="region of interest" description="Disordered" evidence="7">
    <location>
        <begin position="50"/>
        <end position="110"/>
    </location>
</feature>
<evidence type="ECO:0000256" key="6">
    <source>
        <dbReference type="HAMAP-Rule" id="MF_01265"/>
    </source>
</evidence>
<comment type="caution">
    <text evidence="10">The sequence shown here is derived from an EMBL/GenBank/DDBJ whole genome shotgun (WGS) entry which is preliminary data.</text>
</comment>
<dbReference type="AlphaFoldDB" id="A0A1R1L6A1"/>
<dbReference type="UniPathway" id="UPA00253">
    <property type="reaction ID" value="UER00456"/>
</dbReference>
<evidence type="ECO:0000259" key="8">
    <source>
        <dbReference type="Pfam" id="PF01958"/>
    </source>
</evidence>
<feature type="binding site" evidence="6">
    <location>
        <position position="179"/>
    </location>
    <ligand>
        <name>NAD(+)</name>
        <dbReference type="ChEBI" id="CHEBI:57540"/>
    </ligand>
</feature>
<dbReference type="SUPFAM" id="SSF55347">
    <property type="entry name" value="Glyceraldehyde-3-phosphate dehydrogenase-like, C-terminal domain"/>
    <property type="match status" value="1"/>
</dbReference>
<dbReference type="InterPro" id="IPR002811">
    <property type="entry name" value="Asp_DH"/>
</dbReference>
<keyword evidence="4 6" id="KW-0560">Oxidoreductase</keyword>
<evidence type="ECO:0000259" key="9">
    <source>
        <dbReference type="Pfam" id="PF03447"/>
    </source>
</evidence>
<feature type="compositionally biased region" description="Low complexity" evidence="7">
    <location>
        <begin position="96"/>
        <end position="110"/>
    </location>
</feature>
<evidence type="ECO:0000256" key="4">
    <source>
        <dbReference type="ARBA" id="ARBA00023002"/>
    </source>
</evidence>
<dbReference type="GO" id="GO:0016639">
    <property type="term" value="F:oxidoreductase activity, acting on the CH-NH2 group of donors, NAD or NADP as acceptor"/>
    <property type="evidence" value="ECO:0007669"/>
    <property type="project" value="UniProtKB-UniRule"/>
</dbReference>
<dbReference type="PANTHER" id="PTHR31873">
    <property type="entry name" value="L-ASPARTATE DEHYDROGENASE-RELATED"/>
    <property type="match status" value="1"/>
</dbReference>
<accession>A0A1R1L6A1</accession>
<keyword evidence="11" id="KW-1185">Reference proteome</keyword>
<dbReference type="GO" id="GO:0009435">
    <property type="term" value="P:NAD+ biosynthetic process"/>
    <property type="evidence" value="ECO:0007669"/>
    <property type="project" value="UniProtKB-UniRule"/>
</dbReference>
<dbReference type="EC" id="1.4.1.21" evidence="6"/>
<dbReference type="GO" id="GO:0033735">
    <property type="term" value="F:aspartate dehydrogenase [NAD(P)+] activity"/>
    <property type="evidence" value="ECO:0007669"/>
    <property type="project" value="UniProtKB-EC"/>
</dbReference>
<comment type="similarity">
    <text evidence="1 6">Belongs to the L-aspartate dehydrogenase family.</text>
</comment>
<feature type="domain" description="Aspartate dehydrogenase" evidence="8">
    <location>
        <begin position="226"/>
        <end position="312"/>
    </location>
</feature>
<dbReference type="EMBL" id="MRDE01000081">
    <property type="protein sequence ID" value="OMH23071.1"/>
    <property type="molecule type" value="Genomic_DNA"/>
</dbReference>
<dbReference type="Gene3D" id="3.40.50.720">
    <property type="entry name" value="NAD(P)-binding Rossmann-like Domain"/>
    <property type="match status" value="1"/>
</dbReference>
<protein>
    <recommendedName>
        <fullName evidence="6">L-aspartate dehydrogenase</fullName>
        <ecNumber evidence="6">1.4.1.21</ecNumber>
    </recommendedName>
</protein>
<dbReference type="PANTHER" id="PTHR31873:SF6">
    <property type="entry name" value="ASPARTATE DEHYDROGENASE DOMAIN-CONTAINING PROTEIN"/>
    <property type="match status" value="1"/>
</dbReference>
<dbReference type="RefSeq" id="WP_076705722.1">
    <property type="nucleotide sequence ID" value="NZ_MRDE01000081.1"/>
</dbReference>
<comment type="miscellaneous">
    <text evidence="6">The iminoaspartate product is unstable in aqueous solution and can decompose to oxaloacetate and ammonia.</text>
</comment>
<dbReference type="InterPro" id="IPR036291">
    <property type="entry name" value="NAD(P)-bd_dom_sf"/>
</dbReference>
<dbReference type="SUPFAM" id="SSF51735">
    <property type="entry name" value="NAD(P)-binding Rossmann-fold domains"/>
    <property type="match status" value="1"/>
</dbReference>
<dbReference type="GO" id="GO:0051287">
    <property type="term" value="F:NAD binding"/>
    <property type="evidence" value="ECO:0007669"/>
    <property type="project" value="UniProtKB-UniRule"/>
</dbReference>
<evidence type="ECO:0000256" key="3">
    <source>
        <dbReference type="ARBA" id="ARBA00022857"/>
    </source>
</evidence>
<dbReference type="Pfam" id="PF03447">
    <property type="entry name" value="NAD_binding_3"/>
    <property type="match status" value="1"/>
</dbReference>
<comment type="catalytic activity">
    <reaction evidence="6">
        <text>L-aspartate + NAD(+) + H2O = oxaloacetate + NH4(+) + NADH + H(+)</text>
        <dbReference type="Rhea" id="RHEA:11788"/>
        <dbReference type="ChEBI" id="CHEBI:15377"/>
        <dbReference type="ChEBI" id="CHEBI:15378"/>
        <dbReference type="ChEBI" id="CHEBI:16452"/>
        <dbReference type="ChEBI" id="CHEBI:28938"/>
        <dbReference type="ChEBI" id="CHEBI:29991"/>
        <dbReference type="ChEBI" id="CHEBI:57540"/>
        <dbReference type="ChEBI" id="CHEBI:57945"/>
        <dbReference type="EC" id="1.4.1.21"/>
    </reaction>
</comment>
<dbReference type="InterPro" id="IPR005106">
    <property type="entry name" value="Asp/hSer_DH_NAD-bd"/>
</dbReference>
<gene>
    <name evidence="6" type="primary">nadX</name>
    <name evidence="10" type="ORF">BKD30_14470</name>
</gene>
<feature type="binding site" evidence="6">
    <location>
        <position position="248"/>
    </location>
    <ligand>
        <name>NAD(+)</name>
        <dbReference type="ChEBI" id="CHEBI:57540"/>
    </ligand>
</feature>
<dbReference type="GO" id="GO:0050661">
    <property type="term" value="F:NADP binding"/>
    <property type="evidence" value="ECO:0007669"/>
    <property type="project" value="UniProtKB-UniRule"/>
</dbReference>
<dbReference type="Gene3D" id="3.30.360.10">
    <property type="entry name" value="Dihydrodipicolinate Reductase, domain 2"/>
    <property type="match status" value="1"/>
</dbReference>
<feature type="active site" evidence="6">
    <location>
        <position position="278"/>
    </location>
</feature>
<keyword evidence="5 6" id="KW-0520">NAD</keyword>
<dbReference type="Proteomes" id="UP000187085">
    <property type="component" value="Unassembled WGS sequence"/>
</dbReference>
<dbReference type="STRING" id="554083.BKD30_14470"/>
<feature type="domain" description="Aspartate/homoserine dehydrogenase NAD-binding" evidence="9">
    <location>
        <begin position="108"/>
        <end position="167"/>
    </location>
</feature>
<evidence type="ECO:0000256" key="1">
    <source>
        <dbReference type="ARBA" id="ARBA00008331"/>
    </source>
</evidence>
<dbReference type="InterPro" id="IPR020626">
    <property type="entry name" value="Asp_DH_prok"/>
</dbReference>
<sequence length="327" mass="32481">MTTTGAGPTGQQPLKVALLGHGAIGSVLADRLTAGAVDGARLIGIIARPDVAGSGTPCPGSTRPESTLPGTPRPGATEPGPPHPDTSPEPETTQFGETPRGTPTATAPGGVPVLDLAEGIAAADVVVECASVAAARELGPEVIAAGRTLLVASIGALADAATAAALTAGPGRLVLTTGAVGGLDALAAHRQAGGLRDVLIISTKRASTLLQPWMDDAERTALERATTPVTVFEGTAVDVIDRFPRSANVAVAVGLAVGDPRAVTVRMVADPAATRTVHRISGASDAGAFRAAVENDPSPRNPASSALVPYAMLSALAALARPSGRFA</sequence>